<gene>
    <name evidence="3" type="ORF">G4P62_019419</name>
</gene>
<dbReference type="PANTHER" id="PTHR21063:SF4">
    <property type="entry name" value="CD48 ANTIGEN-RELATED"/>
    <property type="match status" value="1"/>
</dbReference>
<proteinExistence type="predicted"/>
<evidence type="ECO:0000256" key="1">
    <source>
        <dbReference type="SAM" id="Phobius"/>
    </source>
</evidence>
<dbReference type="InterPro" id="IPR013783">
    <property type="entry name" value="Ig-like_fold"/>
</dbReference>
<dbReference type="AlphaFoldDB" id="A0A9D2Y936"/>
<organism evidence="3 4">
    <name type="scientific">Nothobranchius furzeri</name>
    <name type="common">Turquoise killifish</name>
    <dbReference type="NCBI Taxonomy" id="105023"/>
    <lineage>
        <taxon>Eukaryota</taxon>
        <taxon>Metazoa</taxon>
        <taxon>Chordata</taxon>
        <taxon>Craniata</taxon>
        <taxon>Vertebrata</taxon>
        <taxon>Euteleostomi</taxon>
        <taxon>Actinopterygii</taxon>
        <taxon>Neopterygii</taxon>
        <taxon>Teleostei</taxon>
        <taxon>Neoteleostei</taxon>
        <taxon>Acanthomorphata</taxon>
        <taxon>Ovalentaria</taxon>
        <taxon>Atherinomorphae</taxon>
        <taxon>Cyprinodontiformes</taxon>
        <taxon>Nothobranchiidae</taxon>
        <taxon>Nothobranchius</taxon>
    </lineage>
</organism>
<dbReference type="OrthoDB" id="8880196at2759"/>
<dbReference type="Gene3D" id="2.60.40.10">
    <property type="entry name" value="Immunoglobulins"/>
    <property type="match status" value="1"/>
</dbReference>
<dbReference type="EMBL" id="JAAVVJ010000009">
    <property type="protein sequence ID" value="KAF7216231.1"/>
    <property type="molecule type" value="Genomic_DNA"/>
</dbReference>
<keyword evidence="1" id="KW-0812">Transmembrane</keyword>
<name>A0A9D2Y936_NOTFU</name>
<comment type="caution">
    <text evidence="3">The sequence shown here is derived from an EMBL/GenBank/DDBJ whole genome shotgun (WGS) entry which is preliminary data.</text>
</comment>
<evidence type="ECO:0000313" key="4">
    <source>
        <dbReference type="Proteomes" id="UP000822369"/>
    </source>
</evidence>
<feature type="domain" description="Ig-like" evidence="2">
    <location>
        <begin position="24"/>
        <end position="125"/>
    </location>
</feature>
<dbReference type="SMART" id="SM00409">
    <property type="entry name" value="IG"/>
    <property type="match status" value="1"/>
</dbReference>
<sequence length="208" mass="23436">MVNVSSYFGISCTVTCFMLWIFWPAEATILTKVGDGVKLTCSNNSLSGLNQLTWKMNKQMLFSLKEKGNRIHNSTLAADLDLKVLKSENELYSLVIKNIQTSHTGNYTCETSTDSGVFEENWELVVTEEDKSSSTSLIAIVAAAVFVFVLVIIGIVLMCFGQWKWKNENPAVSVRVKSKRIIKQQPEEIYENDLEIEQHAQTSRSGRR</sequence>
<dbReference type="Proteomes" id="UP000822369">
    <property type="component" value="Chromosome 9"/>
</dbReference>
<dbReference type="SUPFAM" id="SSF48726">
    <property type="entry name" value="Immunoglobulin"/>
    <property type="match status" value="1"/>
</dbReference>
<dbReference type="InterPro" id="IPR007110">
    <property type="entry name" value="Ig-like_dom"/>
</dbReference>
<evidence type="ECO:0000259" key="2">
    <source>
        <dbReference type="PROSITE" id="PS50835"/>
    </source>
</evidence>
<feature type="transmembrane region" description="Helical" evidence="1">
    <location>
        <begin position="137"/>
        <end position="163"/>
    </location>
</feature>
<dbReference type="InterPro" id="IPR013106">
    <property type="entry name" value="Ig_V-set"/>
</dbReference>
<dbReference type="OMA" id="YENCLEM"/>
<dbReference type="KEGG" id="nfu:107372940"/>
<dbReference type="PROSITE" id="PS50835">
    <property type="entry name" value="IG_LIKE"/>
    <property type="match status" value="1"/>
</dbReference>
<feature type="transmembrane region" description="Helical" evidence="1">
    <location>
        <begin position="6"/>
        <end position="23"/>
    </location>
</feature>
<dbReference type="PANTHER" id="PTHR21063">
    <property type="entry name" value="LFA-3"/>
    <property type="match status" value="1"/>
</dbReference>
<evidence type="ECO:0000313" key="3">
    <source>
        <dbReference type="EMBL" id="KAF7216231.1"/>
    </source>
</evidence>
<keyword evidence="1" id="KW-0472">Membrane</keyword>
<keyword evidence="1" id="KW-1133">Transmembrane helix</keyword>
<accession>A0A9D2Y936</accession>
<protein>
    <submittedName>
        <fullName evidence="3">LOC107372940-like protein</fullName>
    </submittedName>
</protein>
<dbReference type="InterPro" id="IPR036179">
    <property type="entry name" value="Ig-like_dom_sf"/>
</dbReference>
<dbReference type="Pfam" id="PF07686">
    <property type="entry name" value="V-set"/>
    <property type="match status" value="1"/>
</dbReference>
<reference evidence="3" key="1">
    <citation type="submission" date="2020-03" db="EMBL/GenBank/DDBJ databases">
        <title>Intra-Species Differences in Population Size shape Life History and Genome Evolution.</title>
        <authorList>
            <person name="Willemsen D."/>
            <person name="Cui R."/>
            <person name="Valenzano D.R."/>
        </authorList>
    </citation>
    <scope>NUCLEOTIDE SEQUENCE</scope>
    <source>
        <strain evidence="3">GRZ</strain>
        <tissue evidence="3">Whole</tissue>
    </source>
</reference>
<dbReference type="InterPro" id="IPR003599">
    <property type="entry name" value="Ig_sub"/>
</dbReference>